<dbReference type="EMBL" id="JAEQNB010000006">
    <property type="protein sequence ID" value="MBL0388593.1"/>
    <property type="molecule type" value="Genomic_DNA"/>
</dbReference>
<accession>A0ABS1JEC5</accession>
<keyword evidence="2" id="KW-1185">Reference proteome</keyword>
<name>A0ABS1JEC5_9BACL</name>
<dbReference type="RefSeq" id="WP_201637554.1">
    <property type="nucleotide sequence ID" value="NZ_JAEQNB010000006.1"/>
</dbReference>
<reference evidence="1 2" key="1">
    <citation type="submission" date="2021-01" db="EMBL/GenBank/DDBJ databases">
        <title>Tumebacillus sp. strain ITR2 16S ribosomal RNA gene Genome sequencing and assembly.</title>
        <authorList>
            <person name="Kang M."/>
        </authorList>
    </citation>
    <scope>NUCLEOTIDE SEQUENCE [LARGE SCALE GENOMIC DNA]</scope>
    <source>
        <strain evidence="1 2">ITR2</strain>
    </source>
</reference>
<dbReference type="Proteomes" id="UP000602284">
    <property type="component" value="Unassembled WGS sequence"/>
</dbReference>
<protein>
    <submittedName>
        <fullName evidence="1">Uncharacterized protein</fullName>
    </submittedName>
</protein>
<comment type="caution">
    <text evidence="1">The sequence shown here is derived from an EMBL/GenBank/DDBJ whole genome shotgun (WGS) entry which is preliminary data.</text>
</comment>
<evidence type="ECO:0000313" key="1">
    <source>
        <dbReference type="EMBL" id="MBL0388593.1"/>
    </source>
</evidence>
<sequence>MKEFIEKFKKATFENDVYLVPAKILEEQDSLLIHFQVFLVDTTDLVQEWKVTCSETIDYQHNFEYIEDLNVYQDHVLLWKANQEQAQLFFKGTPQNTNELVGELYIKHQEVTQGWIPFGTFLNGPLEWLIKGGDGLLASGPLPLLQVYQTVLNSFGISTSLLSKGKTHQPYQVLVFATSYVVAKEFQFEMMAIDKRN</sequence>
<proteinExistence type="predicted"/>
<organism evidence="1 2">
    <name type="scientific">Tumebacillus amylolyticus</name>
    <dbReference type="NCBI Taxonomy" id="2801339"/>
    <lineage>
        <taxon>Bacteria</taxon>
        <taxon>Bacillati</taxon>
        <taxon>Bacillota</taxon>
        <taxon>Bacilli</taxon>
        <taxon>Bacillales</taxon>
        <taxon>Alicyclobacillaceae</taxon>
        <taxon>Tumebacillus</taxon>
    </lineage>
</organism>
<gene>
    <name evidence="1" type="ORF">JJB07_18470</name>
</gene>
<evidence type="ECO:0000313" key="2">
    <source>
        <dbReference type="Proteomes" id="UP000602284"/>
    </source>
</evidence>